<dbReference type="InterPro" id="IPR011009">
    <property type="entry name" value="Kinase-like_dom_sf"/>
</dbReference>
<dbReference type="InterPro" id="IPR000719">
    <property type="entry name" value="Prot_kinase_dom"/>
</dbReference>
<sequence length="899" mass="102740">METSTRQQISDLYLENWRSEKYVPIRELKQLLNESTVKQVLQESEIEPYQHPEIVRSVRSGGYRTFGILCIISRTSKIAEFVKRDGFLPIDLDSRLPYEEQVLKIIIPDDYRAFYDNQWAFSAPIFACNFQHRILHDKCILPFQEIEEKGEGGFGVISKVSLPGAHQAIASSSQRRVVIVRKEIKAIISTKNDTNEEQHILCLLQLLRHPNIIQFYTAFSIGGRSSLFFECADHDLTIFFQQERPSHFEDDELLNQLFGLASALDQIHNYFSEEYDLRLIGCHYDLTPKNILVKGHRLLLSDFGLSRLKSEAKGSDSMFKGGIGDYLAPECQSLQGDFLKHRIRRPSDIWSFGCILAEMTTYLARGPSGVTDFAAKREVKFAGFLTLHTFHQGDKPHNQVLSWLNELHKSSEAPDYTQELLTIVIEMIEFEAKKRLSASEVARRLFHLAQKRLLHRILGKFRLALPEEDTNLIIQCERLKIWAHHVGLNTIPERKDIAMFYELDTSLTLLEGETRREIGGPTSAFRCKALRTCIDKLWDILPQDKISPMYAELENLILTKMESKEDDLKSGDLRATTSSIPAAKRLQSLITTRQALISLNKFKMEDNSYYEETSTLHHLEHLGQRTLGYVESAKHGKQYTFTEYLQYQEDWIDKFELLITRVNTSVAILKKIEALKSLPVLQCLYFSHFPDRQAFGLVYRLPSGFSLDESGRGQQLPVTLMELIRKTSSRSKRPPLNRVFALAQTLAAAIVTLHKAGRFHKSISSYNVLFFPGTPESFGKAINEPFLVGFAQSREIDVDAFTVGPTQDPILADYQHPGYRIWDSETGFKAEHDFYSLGIVLLELGRWKPLRHMTKGKETLSPAALAKHLLLEEVPQVESYMGEMYRGIVTACLDGSVGN</sequence>
<comment type="caution">
    <text evidence="2">The sequence shown here is derived from an EMBL/GenBank/DDBJ whole genome shotgun (WGS) entry which is preliminary data.</text>
</comment>
<feature type="non-terminal residue" evidence="2">
    <location>
        <position position="899"/>
    </location>
</feature>
<dbReference type="AlphaFoldDB" id="A0A9P4QXL1"/>
<dbReference type="Gene3D" id="3.30.200.20">
    <property type="entry name" value="Phosphorylase Kinase, domain 1"/>
    <property type="match status" value="1"/>
</dbReference>
<dbReference type="CDD" id="cd00180">
    <property type="entry name" value="PKc"/>
    <property type="match status" value="1"/>
</dbReference>
<gene>
    <name evidence="2" type="ORF">EJ04DRAFT_469533</name>
</gene>
<reference evidence="2" key="1">
    <citation type="journal article" date="2020" name="Stud. Mycol.">
        <title>101 Dothideomycetes genomes: a test case for predicting lifestyles and emergence of pathogens.</title>
        <authorList>
            <person name="Haridas S."/>
            <person name="Albert R."/>
            <person name="Binder M."/>
            <person name="Bloem J."/>
            <person name="Labutti K."/>
            <person name="Salamov A."/>
            <person name="Andreopoulos B."/>
            <person name="Baker S."/>
            <person name="Barry K."/>
            <person name="Bills G."/>
            <person name="Bluhm B."/>
            <person name="Cannon C."/>
            <person name="Castanera R."/>
            <person name="Culley D."/>
            <person name="Daum C."/>
            <person name="Ezra D."/>
            <person name="Gonzalez J."/>
            <person name="Henrissat B."/>
            <person name="Kuo A."/>
            <person name="Liang C."/>
            <person name="Lipzen A."/>
            <person name="Lutzoni F."/>
            <person name="Magnuson J."/>
            <person name="Mondo S."/>
            <person name="Nolan M."/>
            <person name="Ohm R."/>
            <person name="Pangilinan J."/>
            <person name="Park H.-J."/>
            <person name="Ramirez L."/>
            <person name="Alfaro M."/>
            <person name="Sun H."/>
            <person name="Tritt A."/>
            <person name="Yoshinaga Y."/>
            <person name="Zwiers L.-H."/>
            <person name="Turgeon B."/>
            <person name="Goodwin S."/>
            <person name="Spatafora J."/>
            <person name="Crous P."/>
            <person name="Grigoriev I."/>
        </authorList>
    </citation>
    <scope>NUCLEOTIDE SEQUENCE</scope>
    <source>
        <strain evidence="2">CBS 125425</strain>
    </source>
</reference>
<dbReference type="PANTHER" id="PTHR37542">
    <property type="entry name" value="HELO DOMAIN-CONTAINING PROTEIN-RELATED"/>
    <property type="match status" value="1"/>
</dbReference>
<proteinExistence type="predicted"/>
<dbReference type="SUPFAM" id="SSF56112">
    <property type="entry name" value="Protein kinase-like (PK-like)"/>
    <property type="match status" value="2"/>
</dbReference>
<dbReference type="OrthoDB" id="4062651at2759"/>
<name>A0A9P4QXL1_9PLEO</name>
<evidence type="ECO:0000313" key="2">
    <source>
        <dbReference type="EMBL" id="KAF2732806.1"/>
    </source>
</evidence>
<dbReference type="Pfam" id="PF00069">
    <property type="entry name" value="Pkinase"/>
    <property type="match status" value="1"/>
</dbReference>
<dbReference type="Proteomes" id="UP000799444">
    <property type="component" value="Unassembled WGS sequence"/>
</dbReference>
<dbReference type="GO" id="GO:0004672">
    <property type="term" value="F:protein kinase activity"/>
    <property type="evidence" value="ECO:0007669"/>
    <property type="project" value="InterPro"/>
</dbReference>
<dbReference type="Gene3D" id="1.10.510.10">
    <property type="entry name" value="Transferase(Phosphotransferase) domain 1"/>
    <property type="match status" value="2"/>
</dbReference>
<feature type="domain" description="Protein kinase" evidence="1">
    <location>
        <begin position="616"/>
        <end position="899"/>
    </location>
</feature>
<protein>
    <submittedName>
        <fullName evidence="2">Kinase-like protein</fullName>
    </submittedName>
</protein>
<evidence type="ECO:0000259" key="1">
    <source>
        <dbReference type="PROSITE" id="PS50011"/>
    </source>
</evidence>
<feature type="domain" description="Protein kinase" evidence="1">
    <location>
        <begin position="143"/>
        <end position="458"/>
    </location>
</feature>
<dbReference type="GO" id="GO:0005524">
    <property type="term" value="F:ATP binding"/>
    <property type="evidence" value="ECO:0007669"/>
    <property type="project" value="InterPro"/>
</dbReference>
<dbReference type="PROSITE" id="PS50011">
    <property type="entry name" value="PROTEIN_KINASE_DOM"/>
    <property type="match status" value="2"/>
</dbReference>
<dbReference type="EMBL" id="ML996171">
    <property type="protein sequence ID" value="KAF2732806.1"/>
    <property type="molecule type" value="Genomic_DNA"/>
</dbReference>
<keyword evidence="2" id="KW-0808">Transferase</keyword>
<dbReference type="PANTHER" id="PTHR37542:SF3">
    <property type="entry name" value="PRION-INHIBITION AND PROPAGATION HELO DOMAIN-CONTAINING PROTEIN"/>
    <property type="match status" value="1"/>
</dbReference>
<keyword evidence="2" id="KW-0418">Kinase</keyword>
<keyword evidence="3" id="KW-1185">Reference proteome</keyword>
<evidence type="ECO:0000313" key="3">
    <source>
        <dbReference type="Proteomes" id="UP000799444"/>
    </source>
</evidence>
<organism evidence="2 3">
    <name type="scientific">Polyplosphaeria fusca</name>
    <dbReference type="NCBI Taxonomy" id="682080"/>
    <lineage>
        <taxon>Eukaryota</taxon>
        <taxon>Fungi</taxon>
        <taxon>Dikarya</taxon>
        <taxon>Ascomycota</taxon>
        <taxon>Pezizomycotina</taxon>
        <taxon>Dothideomycetes</taxon>
        <taxon>Pleosporomycetidae</taxon>
        <taxon>Pleosporales</taxon>
        <taxon>Tetraplosphaeriaceae</taxon>
        <taxon>Polyplosphaeria</taxon>
    </lineage>
</organism>
<accession>A0A9P4QXL1</accession>